<reference evidence="2" key="2">
    <citation type="submission" date="2023-01" db="EMBL/GenBank/DDBJ databases">
        <authorList>
            <person name="Sun Q."/>
            <person name="Evtushenko L."/>
        </authorList>
    </citation>
    <scope>NUCLEOTIDE SEQUENCE</scope>
    <source>
        <strain evidence="2">VKM Ac-2007</strain>
    </source>
</reference>
<feature type="region of interest" description="Disordered" evidence="1">
    <location>
        <begin position="238"/>
        <end position="504"/>
    </location>
</feature>
<comment type="caution">
    <text evidence="2">The sequence shown here is derived from an EMBL/GenBank/DDBJ whole genome shotgun (WGS) entry which is preliminary data.</text>
</comment>
<feature type="compositionally biased region" description="Basic and acidic residues" evidence="1">
    <location>
        <begin position="406"/>
        <end position="457"/>
    </location>
</feature>
<feature type="compositionally biased region" description="Low complexity" evidence="1">
    <location>
        <begin position="346"/>
        <end position="368"/>
    </location>
</feature>
<evidence type="ECO:0000313" key="2">
    <source>
        <dbReference type="EMBL" id="GLK06787.1"/>
    </source>
</evidence>
<proteinExistence type="predicted"/>
<gene>
    <name evidence="2" type="ORF">GCM10017600_01920</name>
</gene>
<feature type="compositionally biased region" description="Low complexity" evidence="1">
    <location>
        <begin position="636"/>
        <end position="657"/>
    </location>
</feature>
<dbReference type="AlphaFoldDB" id="A0A9W6HVH3"/>
<evidence type="ECO:0000313" key="3">
    <source>
        <dbReference type="Proteomes" id="UP001143474"/>
    </source>
</evidence>
<protein>
    <submittedName>
        <fullName evidence="2">Uncharacterized protein</fullName>
    </submittedName>
</protein>
<dbReference type="EMBL" id="BSEV01000001">
    <property type="protein sequence ID" value="GLK06787.1"/>
    <property type="molecule type" value="Genomic_DNA"/>
</dbReference>
<feature type="compositionally biased region" description="Basic and acidic residues" evidence="1">
    <location>
        <begin position="464"/>
        <end position="473"/>
    </location>
</feature>
<feature type="region of interest" description="Disordered" evidence="1">
    <location>
        <begin position="518"/>
        <end position="543"/>
    </location>
</feature>
<sequence>MSTSTGAGRDTPGAGQGAAWVSEHGAHLMDYAASHLASDRVLPAVASALAACLAEPPAQNVGVRGRLFAVLRRDCLTAPGHRERYVPDTGPGMPDEEVTERVWSLVEPLGTETLRLMYRHGLATEDLSHVLAMPVEDVTRLATRTQDLIEILASGLDALANRRRGCQELEPLVETLFPEEEWTASRLDQDARASLLSHMVKCPVCARPINIRYTVPQMVSHPRIRALTAQTRRRLLESLPPAADQPAPARGGAPSAPGRGTSPSVLAAPTAPPAATTPAEAPGRPRPAASSSSGSSSTAGVPPAAGTPKATRPAKSSAPTRAAKATGSSAQARPPKASGSPAQGRSPSPDGPSGATGSPAPGATTRTGEASRTGGDRRSAAGEATAAQGPTADARQEAESAPPRTARQDRSRLPYHPVHPDRADRSDSSGHSERPDLREQQESQERPGRQGRQDRSRIPYGPALRDRAAHQDRPTLPSMPALPSGPSGTAGPPLAPPVPGQDTPLYDALFTQAWARGGDATTTMPSMPSVPSAATGRPSGDARASAAKKYRDVEEEESFGGAGVRFLEAMSWAGERIRTTTVKIMIIVVAGGAGTLTGMNLLAPAITPEDGSLRATTAQEPAPRGTAPLETPPETPAGTAPAETPSEAAPSEAAPSGNTPADRNGLAARVRIPPLVTLDEFGQGNMLLTVTGPAMRWRISAPGLVVSPSSGTSRPGHPDVITLRALRIRHWCGTPFSATAPLTVHGPDDSITTTVRWQTC</sequence>
<accession>A0A9W6HVH3</accession>
<evidence type="ECO:0000256" key="1">
    <source>
        <dbReference type="SAM" id="MobiDB-lite"/>
    </source>
</evidence>
<keyword evidence="3" id="KW-1185">Reference proteome</keyword>
<reference evidence="2" key="1">
    <citation type="journal article" date="2014" name="Int. J. Syst. Evol. Microbiol.">
        <title>Complete genome sequence of Corynebacterium casei LMG S-19264T (=DSM 44701T), isolated from a smear-ripened cheese.</title>
        <authorList>
            <consortium name="US DOE Joint Genome Institute (JGI-PGF)"/>
            <person name="Walter F."/>
            <person name="Albersmeier A."/>
            <person name="Kalinowski J."/>
            <person name="Ruckert C."/>
        </authorList>
    </citation>
    <scope>NUCLEOTIDE SEQUENCE</scope>
    <source>
        <strain evidence="2">VKM Ac-2007</strain>
    </source>
</reference>
<organism evidence="2 3">
    <name type="scientific">Streptosporangium carneum</name>
    <dbReference type="NCBI Taxonomy" id="47481"/>
    <lineage>
        <taxon>Bacteria</taxon>
        <taxon>Bacillati</taxon>
        <taxon>Actinomycetota</taxon>
        <taxon>Actinomycetes</taxon>
        <taxon>Streptosporangiales</taxon>
        <taxon>Streptosporangiaceae</taxon>
        <taxon>Streptosporangium</taxon>
    </lineage>
</organism>
<feature type="region of interest" description="Disordered" evidence="1">
    <location>
        <begin position="614"/>
        <end position="664"/>
    </location>
</feature>
<feature type="compositionally biased region" description="Low complexity" evidence="1">
    <location>
        <begin position="246"/>
        <end position="306"/>
    </location>
</feature>
<dbReference type="Proteomes" id="UP001143474">
    <property type="component" value="Unassembled WGS sequence"/>
</dbReference>
<name>A0A9W6HVH3_9ACTN</name>
<dbReference type="RefSeq" id="WP_271215383.1">
    <property type="nucleotide sequence ID" value="NZ_BAAAVD010000021.1"/>
</dbReference>